<evidence type="ECO:0000313" key="3">
    <source>
        <dbReference type="EMBL" id="PIP18789.1"/>
    </source>
</evidence>
<proteinExistence type="predicted"/>
<evidence type="ECO:0000313" key="4">
    <source>
        <dbReference type="Proteomes" id="UP000231292"/>
    </source>
</evidence>
<keyword evidence="1" id="KW-0808">Transferase</keyword>
<dbReference type="InterPro" id="IPR013216">
    <property type="entry name" value="Methyltransf_11"/>
</dbReference>
<dbReference type="CDD" id="cd02440">
    <property type="entry name" value="AdoMet_MTases"/>
    <property type="match status" value="1"/>
</dbReference>
<dbReference type="PANTHER" id="PTHR44068">
    <property type="entry name" value="ZGC:194242"/>
    <property type="match status" value="1"/>
</dbReference>
<feature type="domain" description="Methyltransferase type 11" evidence="2">
    <location>
        <begin position="5"/>
        <end position="88"/>
    </location>
</feature>
<sequence length="201" mass="23163">MDSASFAKAGAIVTGIDLTPRSIELATKQFEIYGLKGEFFVADAENLPFPEESFDIVYSFGVLHHTPNIRKAIDEIYRVLKPGGQVLIMLYNKDSVFFLWDIVFLERIIHGNLLRESIEDRLSRIEYTTSGAKPLVRVYTRKEARKLFCKFRNVNVKVFQLKKDDISIPFIEKLVKQAISDKLVYSLSRHLGWNLFIRGTK</sequence>
<dbReference type="AlphaFoldDB" id="A0A2G9YHQ3"/>
<dbReference type="EMBL" id="PCRK01000165">
    <property type="protein sequence ID" value="PIP18789.1"/>
    <property type="molecule type" value="Genomic_DNA"/>
</dbReference>
<dbReference type="PANTHER" id="PTHR44068:SF11">
    <property type="entry name" value="GERANYL DIPHOSPHATE 2-C-METHYLTRANSFERASE"/>
    <property type="match status" value="1"/>
</dbReference>
<dbReference type="InterPro" id="IPR050447">
    <property type="entry name" value="Erg6_SMT_methyltransf"/>
</dbReference>
<organism evidence="3 4">
    <name type="scientific">Candidatus Sherwoodlollariibacterium unditelluris</name>
    <dbReference type="NCBI Taxonomy" id="1974757"/>
    <lineage>
        <taxon>Bacteria</taxon>
        <taxon>Pseudomonadati</taxon>
        <taxon>Candidatus Omnitrophota</taxon>
        <taxon>Candidatus Sherwoodlollariibacterium</taxon>
    </lineage>
</organism>
<protein>
    <recommendedName>
        <fullName evidence="2">Methyltransferase type 11 domain-containing protein</fullName>
    </recommendedName>
</protein>
<dbReference type="InterPro" id="IPR029063">
    <property type="entry name" value="SAM-dependent_MTases_sf"/>
</dbReference>
<gene>
    <name evidence="3" type="ORF">COX41_06355</name>
</gene>
<accession>A0A2G9YHQ3</accession>
<evidence type="ECO:0000256" key="1">
    <source>
        <dbReference type="ARBA" id="ARBA00022679"/>
    </source>
</evidence>
<evidence type="ECO:0000259" key="2">
    <source>
        <dbReference type="Pfam" id="PF08241"/>
    </source>
</evidence>
<name>A0A2G9YHQ3_9BACT</name>
<dbReference type="Proteomes" id="UP000231292">
    <property type="component" value="Unassembled WGS sequence"/>
</dbReference>
<dbReference type="GO" id="GO:0008757">
    <property type="term" value="F:S-adenosylmethionine-dependent methyltransferase activity"/>
    <property type="evidence" value="ECO:0007669"/>
    <property type="project" value="InterPro"/>
</dbReference>
<dbReference type="Gene3D" id="3.40.50.150">
    <property type="entry name" value="Vaccinia Virus protein VP39"/>
    <property type="match status" value="1"/>
</dbReference>
<dbReference type="Pfam" id="PF08241">
    <property type="entry name" value="Methyltransf_11"/>
    <property type="match status" value="1"/>
</dbReference>
<comment type="caution">
    <text evidence="3">The sequence shown here is derived from an EMBL/GenBank/DDBJ whole genome shotgun (WGS) entry which is preliminary data.</text>
</comment>
<dbReference type="SUPFAM" id="SSF53335">
    <property type="entry name" value="S-adenosyl-L-methionine-dependent methyltransferases"/>
    <property type="match status" value="1"/>
</dbReference>
<reference evidence="3 4" key="1">
    <citation type="submission" date="2017-09" db="EMBL/GenBank/DDBJ databases">
        <title>Depth-based differentiation of microbial function through sediment-hosted aquifers and enrichment of novel symbionts in the deep terrestrial subsurface.</title>
        <authorList>
            <person name="Probst A.J."/>
            <person name="Ladd B."/>
            <person name="Jarett J.K."/>
            <person name="Geller-Mcgrath D.E."/>
            <person name="Sieber C.M."/>
            <person name="Emerson J.B."/>
            <person name="Anantharaman K."/>
            <person name="Thomas B.C."/>
            <person name="Malmstrom R."/>
            <person name="Stieglmeier M."/>
            <person name="Klingl A."/>
            <person name="Woyke T."/>
            <person name="Ryan C.M."/>
            <person name="Banfield J.F."/>
        </authorList>
    </citation>
    <scope>NUCLEOTIDE SEQUENCE [LARGE SCALE GENOMIC DNA]</scope>
    <source>
        <strain evidence="3">CG23_combo_of_CG06-09_8_20_14_all_41_10</strain>
    </source>
</reference>